<dbReference type="AlphaFoldDB" id="A0A7W8HSD2"/>
<accession>A0A7W8HSD2</accession>
<proteinExistence type="predicted"/>
<comment type="caution">
    <text evidence="1">The sequence shown here is derived from an EMBL/GenBank/DDBJ whole genome shotgun (WGS) entry which is preliminary data.</text>
</comment>
<organism evidence="1 2">
    <name type="scientific">Rhizobium rosettiformans</name>
    <dbReference type="NCBI Taxonomy" id="1368430"/>
    <lineage>
        <taxon>Bacteria</taxon>
        <taxon>Pseudomonadati</taxon>
        <taxon>Pseudomonadota</taxon>
        <taxon>Alphaproteobacteria</taxon>
        <taxon>Hyphomicrobiales</taxon>
        <taxon>Rhizobiaceae</taxon>
        <taxon>Rhizobium/Agrobacterium group</taxon>
        <taxon>Rhizobium</taxon>
    </lineage>
</organism>
<evidence type="ECO:0000313" key="1">
    <source>
        <dbReference type="EMBL" id="MBB5277419.1"/>
    </source>
</evidence>
<dbReference type="Proteomes" id="UP000550895">
    <property type="component" value="Unassembled WGS sequence"/>
</dbReference>
<reference evidence="1 2" key="1">
    <citation type="submission" date="2020-08" db="EMBL/GenBank/DDBJ databases">
        <title>Genomic Encyclopedia of Type Strains, Phase IV (KMG-IV): sequencing the most valuable type-strain genomes for metagenomic binning, comparative biology and taxonomic classification.</title>
        <authorList>
            <person name="Goeker M."/>
        </authorList>
    </citation>
    <scope>NUCLEOTIDE SEQUENCE [LARGE SCALE GENOMIC DNA]</scope>
    <source>
        <strain evidence="1 2">DSM 26376</strain>
    </source>
</reference>
<sequence>MAAWRGFFLPRHDVFGCVSCDAEEKHALSAGALADPSYCPLCNP</sequence>
<keyword evidence="2" id="KW-1185">Reference proteome</keyword>
<dbReference type="EMBL" id="JACHGA010000009">
    <property type="protein sequence ID" value="MBB5277419.1"/>
    <property type="molecule type" value="Genomic_DNA"/>
</dbReference>
<name>A0A7W8HSD2_9HYPH</name>
<gene>
    <name evidence="1" type="ORF">HNR26_003499</name>
</gene>
<dbReference type="RefSeq" id="WP_377344326.1">
    <property type="nucleotide sequence ID" value="NZ_JBHRVS010000001.1"/>
</dbReference>
<evidence type="ECO:0000313" key="2">
    <source>
        <dbReference type="Proteomes" id="UP000550895"/>
    </source>
</evidence>
<protein>
    <submittedName>
        <fullName evidence="1">Uncharacterized protein</fullName>
    </submittedName>
</protein>